<evidence type="ECO:0000313" key="2">
    <source>
        <dbReference type="EMBL" id="RDX52180.1"/>
    </source>
</evidence>
<keyword evidence="3" id="KW-1185">Reference proteome</keyword>
<feature type="region of interest" description="Disordered" evidence="1">
    <location>
        <begin position="1"/>
        <end position="23"/>
    </location>
</feature>
<reference evidence="2 3" key="1">
    <citation type="journal article" date="2018" name="Biotechnol. Biofuels">
        <title>Integrative visual omics of the white-rot fungus Polyporus brumalis exposes the biotechnological potential of its oxidative enzymes for delignifying raw plant biomass.</title>
        <authorList>
            <person name="Miyauchi S."/>
            <person name="Rancon A."/>
            <person name="Drula E."/>
            <person name="Hage H."/>
            <person name="Chaduli D."/>
            <person name="Favel A."/>
            <person name="Grisel S."/>
            <person name="Henrissat B."/>
            <person name="Herpoel-Gimbert I."/>
            <person name="Ruiz-Duenas F.J."/>
            <person name="Chevret D."/>
            <person name="Hainaut M."/>
            <person name="Lin J."/>
            <person name="Wang M."/>
            <person name="Pangilinan J."/>
            <person name="Lipzen A."/>
            <person name="Lesage-Meessen L."/>
            <person name="Navarro D."/>
            <person name="Riley R."/>
            <person name="Grigoriev I.V."/>
            <person name="Zhou S."/>
            <person name="Raouche S."/>
            <person name="Rosso M.N."/>
        </authorList>
    </citation>
    <scope>NUCLEOTIDE SEQUENCE [LARGE SCALE GENOMIC DNA]</scope>
    <source>
        <strain evidence="2 3">BRFM 1820</strain>
    </source>
</reference>
<organism evidence="2 3">
    <name type="scientific">Lentinus brumalis</name>
    <dbReference type="NCBI Taxonomy" id="2498619"/>
    <lineage>
        <taxon>Eukaryota</taxon>
        <taxon>Fungi</taxon>
        <taxon>Dikarya</taxon>
        <taxon>Basidiomycota</taxon>
        <taxon>Agaricomycotina</taxon>
        <taxon>Agaricomycetes</taxon>
        <taxon>Polyporales</taxon>
        <taxon>Polyporaceae</taxon>
        <taxon>Lentinus</taxon>
    </lineage>
</organism>
<dbReference type="EMBL" id="KZ857391">
    <property type="protein sequence ID" value="RDX52180.1"/>
    <property type="molecule type" value="Genomic_DNA"/>
</dbReference>
<dbReference type="Proteomes" id="UP000256964">
    <property type="component" value="Unassembled WGS sequence"/>
</dbReference>
<proteinExistence type="predicted"/>
<protein>
    <submittedName>
        <fullName evidence="2">Uncharacterized protein</fullName>
    </submittedName>
</protein>
<accession>A0A371DI25</accession>
<sequence>MIGNPSADTVGPPSFPIGEIQQESETDSVTDCERLLSRLTSLEILHIIFAADTWVRIARIVLILPRPEQLIEFTIHVKFDGALELSRFGDGLPALDKALRHGIFEMLKIVNIHLSTQLEERGTEPILAGIRKGLPRLVDRDIVQVSIT</sequence>
<name>A0A371DI25_9APHY</name>
<gene>
    <name evidence="2" type="ORF">OH76DRAFT_1480800</name>
</gene>
<evidence type="ECO:0000256" key="1">
    <source>
        <dbReference type="SAM" id="MobiDB-lite"/>
    </source>
</evidence>
<dbReference type="AlphaFoldDB" id="A0A371DI25"/>
<evidence type="ECO:0000313" key="3">
    <source>
        <dbReference type="Proteomes" id="UP000256964"/>
    </source>
</evidence>